<comment type="caution">
    <text evidence="1">The sequence shown here is derived from an EMBL/GenBank/DDBJ whole genome shotgun (WGS) entry which is preliminary data.</text>
</comment>
<gene>
    <name evidence="1" type="ORF">HPULCUR_001744</name>
</gene>
<keyword evidence="2" id="KW-1185">Reference proteome</keyword>
<dbReference type="EMBL" id="BAABUJ010000006">
    <property type="protein sequence ID" value="GAA5796373.1"/>
    <property type="molecule type" value="Genomic_DNA"/>
</dbReference>
<name>A0ABP9XQD1_9FUNG</name>
<reference evidence="1 2" key="1">
    <citation type="submission" date="2024-04" db="EMBL/GenBank/DDBJ databases">
        <title>genome sequences of Mucor flavus KT1a and Helicostylum pulchrum KT1b strains isolation_sourced from the surface of a dry-aged beef.</title>
        <authorList>
            <person name="Toyotome T."/>
            <person name="Hosono M."/>
            <person name="Torimaru M."/>
            <person name="Fukuda K."/>
            <person name="Mikami N."/>
        </authorList>
    </citation>
    <scope>NUCLEOTIDE SEQUENCE [LARGE SCALE GENOMIC DNA]</scope>
    <source>
        <strain evidence="1 2">KT1b</strain>
    </source>
</reference>
<evidence type="ECO:0000313" key="2">
    <source>
        <dbReference type="Proteomes" id="UP001476247"/>
    </source>
</evidence>
<evidence type="ECO:0000313" key="1">
    <source>
        <dbReference type="EMBL" id="GAA5796373.1"/>
    </source>
</evidence>
<protein>
    <submittedName>
        <fullName evidence="1">Uncharacterized protein</fullName>
    </submittedName>
</protein>
<organism evidence="1 2">
    <name type="scientific">Helicostylum pulchrum</name>
    <dbReference type="NCBI Taxonomy" id="562976"/>
    <lineage>
        <taxon>Eukaryota</taxon>
        <taxon>Fungi</taxon>
        <taxon>Fungi incertae sedis</taxon>
        <taxon>Mucoromycota</taxon>
        <taxon>Mucoromycotina</taxon>
        <taxon>Mucoromycetes</taxon>
        <taxon>Mucorales</taxon>
        <taxon>Mucorineae</taxon>
        <taxon>Mucoraceae</taxon>
        <taxon>Helicostylum</taxon>
    </lineage>
</organism>
<proteinExistence type="predicted"/>
<sequence>MTVTYKDVPFLEDSFEYAYANSLTQSHRNNCGKSYRVKSFGELLKREYTNKVTKSVKKELVAEKSRAVMAICIHSSSFKADAKFLDPENWETSPCNVEYISKLLTKIGMENIETDVKANRCKFYDPRRDNFGYFKLDKRVKPLVAAITKYVEVNCIERTDDFQLLGRTSYIITALRFLMCGLKNPVIVSQQNLPIECNSTTCRFNKSNDCILAKFKRDYIRDGEIVGLDDVYNRAAVFIQDLFII</sequence>
<dbReference type="Proteomes" id="UP001476247">
    <property type="component" value="Unassembled WGS sequence"/>
</dbReference>
<accession>A0ABP9XQD1</accession>